<dbReference type="InterPro" id="IPR005000">
    <property type="entry name" value="Aldolase/citrate-lyase_domain"/>
</dbReference>
<dbReference type="OrthoDB" id="1773at2759"/>
<dbReference type="PANTHER" id="PTHR11105:SF0">
    <property type="entry name" value="CITRAMALYL-COA LYASE, MITOCHONDRIAL"/>
    <property type="match status" value="1"/>
</dbReference>
<feature type="domain" description="HpcH/HpaI aldolase/citrate lyase" evidence="2">
    <location>
        <begin position="12"/>
        <end position="126"/>
    </location>
</feature>
<keyword evidence="4" id="KW-1185">Reference proteome</keyword>
<dbReference type="Pfam" id="PF03328">
    <property type="entry name" value="HpcH_HpaI"/>
    <property type="match status" value="1"/>
</dbReference>
<dbReference type="Proteomes" id="UP000593567">
    <property type="component" value="Unassembled WGS sequence"/>
</dbReference>
<proteinExistence type="predicted"/>
<evidence type="ECO:0000313" key="3">
    <source>
        <dbReference type="EMBL" id="KAF6032674.1"/>
    </source>
</evidence>
<dbReference type="InterPro" id="IPR040442">
    <property type="entry name" value="Pyrv_kinase-like_dom_sf"/>
</dbReference>
<reference evidence="3" key="1">
    <citation type="submission" date="2020-06" db="EMBL/GenBank/DDBJ databases">
        <title>Draft genome of Bugula neritina, a colonial animal packing powerful symbionts and potential medicines.</title>
        <authorList>
            <person name="Rayko M."/>
        </authorList>
    </citation>
    <scope>NUCLEOTIDE SEQUENCE [LARGE SCALE GENOMIC DNA]</scope>
    <source>
        <strain evidence="3">Kwan_BN1</strain>
    </source>
</reference>
<dbReference type="EMBL" id="VXIV02001490">
    <property type="protein sequence ID" value="KAF6032674.1"/>
    <property type="molecule type" value="Genomic_DNA"/>
</dbReference>
<sequence>MTIFLIEKVKSVPRELQLITQVESAEGLINFRDICCTLQEGLAKSNTSLAAVIFGSDDFCASIGCTRSPGGWELMYARQKIVTIAKAFKLQAIDMVDINFKDIESFRKYAKEGAAMGFTGKQVIHPNQVQPAHECFAPSESKVKWATDLMAAFHRHSLEGKGAFVFENQMIDKPSLLQAENIKILADIIKQRRSSS</sequence>
<dbReference type="InterPro" id="IPR015813">
    <property type="entry name" value="Pyrv/PenolPyrv_kinase-like_dom"/>
</dbReference>
<dbReference type="PANTHER" id="PTHR11105">
    <property type="entry name" value="CITRATE LYASE SUBUNIT BETA-RELATED"/>
    <property type="match status" value="1"/>
</dbReference>
<evidence type="ECO:0000256" key="1">
    <source>
        <dbReference type="ARBA" id="ARBA00022723"/>
    </source>
</evidence>
<protein>
    <submittedName>
        <fullName evidence="3">CLYBL</fullName>
    </submittedName>
</protein>
<dbReference type="InterPro" id="IPR040186">
    <property type="entry name" value="Citramalyl-CoA_lyase"/>
</dbReference>
<dbReference type="GO" id="GO:0046872">
    <property type="term" value="F:metal ion binding"/>
    <property type="evidence" value="ECO:0007669"/>
    <property type="project" value="UniProtKB-KW"/>
</dbReference>
<evidence type="ECO:0000259" key="2">
    <source>
        <dbReference type="Pfam" id="PF03328"/>
    </source>
</evidence>
<organism evidence="3 4">
    <name type="scientific">Bugula neritina</name>
    <name type="common">Brown bryozoan</name>
    <name type="synonym">Sertularia neritina</name>
    <dbReference type="NCBI Taxonomy" id="10212"/>
    <lineage>
        <taxon>Eukaryota</taxon>
        <taxon>Metazoa</taxon>
        <taxon>Spiralia</taxon>
        <taxon>Lophotrochozoa</taxon>
        <taxon>Bryozoa</taxon>
        <taxon>Gymnolaemata</taxon>
        <taxon>Cheilostomatida</taxon>
        <taxon>Flustrina</taxon>
        <taxon>Buguloidea</taxon>
        <taxon>Bugulidae</taxon>
        <taxon>Bugula</taxon>
    </lineage>
</organism>
<comment type="caution">
    <text evidence="3">The sequence shown here is derived from an EMBL/GenBank/DDBJ whole genome shotgun (WGS) entry which is preliminary data.</text>
</comment>
<dbReference type="SUPFAM" id="SSF51621">
    <property type="entry name" value="Phosphoenolpyruvate/pyruvate domain"/>
    <property type="match status" value="1"/>
</dbReference>
<dbReference type="Gene3D" id="3.20.20.60">
    <property type="entry name" value="Phosphoenolpyruvate-binding domains"/>
    <property type="match status" value="1"/>
</dbReference>
<name>A0A7J7K3Z3_BUGNE</name>
<dbReference type="GO" id="GO:0106064">
    <property type="term" value="P:regulation of cobalamin metabolic process"/>
    <property type="evidence" value="ECO:0007669"/>
    <property type="project" value="TreeGrafter"/>
</dbReference>
<dbReference type="AlphaFoldDB" id="A0A7J7K3Z3"/>
<accession>A0A7J7K3Z3</accession>
<dbReference type="GO" id="GO:0047777">
    <property type="term" value="F:(S)-citramalyl-CoA lyase activity"/>
    <property type="evidence" value="ECO:0007669"/>
    <property type="project" value="TreeGrafter"/>
</dbReference>
<evidence type="ECO:0000313" key="4">
    <source>
        <dbReference type="Proteomes" id="UP000593567"/>
    </source>
</evidence>
<keyword evidence="1" id="KW-0479">Metal-binding</keyword>
<gene>
    <name evidence="3" type="ORF">EB796_009015</name>
</gene>